<protein>
    <submittedName>
        <fullName evidence="1">Uncharacterized protein</fullName>
    </submittedName>
</protein>
<dbReference type="Proteomes" id="UP000682877">
    <property type="component" value="Chromosome 7"/>
</dbReference>
<organism evidence="1 2">
    <name type="scientific">Arabidopsis arenosa</name>
    <name type="common">Sand rock-cress</name>
    <name type="synonym">Cardaminopsis arenosa</name>
    <dbReference type="NCBI Taxonomy" id="38785"/>
    <lineage>
        <taxon>Eukaryota</taxon>
        <taxon>Viridiplantae</taxon>
        <taxon>Streptophyta</taxon>
        <taxon>Embryophyta</taxon>
        <taxon>Tracheophyta</taxon>
        <taxon>Spermatophyta</taxon>
        <taxon>Magnoliopsida</taxon>
        <taxon>eudicotyledons</taxon>
        <taxon>Gunneridae</taxon>
        <taxon>Pentapetalae</taxon>
        <taxon>rosids</taxon>
        <taxon>malvids</taxon>
        <taxon>Brassicales</taxon>
        <taxon>Brassicaceae</taxon>
        <taxon>Camelineae</taxon>
        <taxon>Arabidopsis</taxon>
    </lineage>
</organism>
<dbReference type="EMBL" id="LR999457">
    <property type="protein sequence ID" value="CAE6183107.1"/>
    <property type="molecule type" value="Genomic_DNA"/>
</dbReference>
<proteinExistence type="predicted"/>
<reference evidence="1" key="1">
    <citation type="submission" date="2021-01" db="EMBL/GenBank/DDBJ databases">
        <authorList>
            <person name="Bezrukov I."/>
        </authorList>
    </citation>
    <scope>NUCLEOTIDE SEQUENCE</scope>
</reference>
<name>A0A8S2B2T1_ARAAE</name>
<keyword evidence="2" id="KW-1185">Reference proteome</keyword>
<accession>A0A8S2B2T1</accession>
<dbReference type="AlphaFoldDB" id="A0A8S2B2T1"/>
<gene>
    <name evidence="1" type="ORF">AARE701A_LOCUS18769</name>
</gene>
<sequence length="40" mass="4887">MCSCCVCVWSFSPCALEYWRLSYNDWMRCNYDLVPFMYSL</sequence>
<evidence type="ECO:0000313" key="1">
    <source>
        <dbReference type="EMBL" id="CAE6183107.1"/>
    </source>
</evidence>
<evidence type="ECO:0000313" key="2">
    <source>
        <dbReference type="Proteomes" id="UP000682877"/>
    </source>
</evidence>